<organism evidence="1 2">
    <name type="scientific">Halomonas huangheensis</name>
    <dbReference type="NCBI Taxonomy" id="1178482"/>
    <lineage>
        <taxon>Bacteria</taxon>
        <taxon>Pseudomonadati</taxon>
        <taxon>Pseudomonadota</taxon>
        <taxon>Gammaproteobacteria</taxon>
        <taxon>Oceanospirillales</taxon>
        <taxon>Halomonadaceae</taxon>
        <taxon>Halomonas</taxon>
    </lineage>
</organism>
<dbReference type="PATRIC" id="fig|1178482.3.peg.3619"/>
<reference evidence="1 2" key="1">
    <citation type="submission" date="2013-08" db="EMBL/GenBank/DDBJ databases">
        <title>draft genome of Halomonas huanghegensis, strain BJGMM-B45T.</title>
        <authorList>
            <person name="Miao C."/>
            <person name="Wan Y."/>
            <person name="Jin W."/>
        </authorList>
    </citation>
    <scope>NUCLEOTIDE SEQUENCE [LARGE SCALE GENOMIC DNA]</scope>
    <source>
        <strain evidence="1 2">BJGMM-B45</strain>
    </source>
</reference>
<evidence type="ECO:0000313" key="2">
    <source>
        <dbReference type="Proteomes" id="UP000019113"/>
    </source>
</evidence>
<dbReference type="Proteomes" id="UP000019113">
    <property type="component" value="Unassembled WGS sequence"/>
</dbReference>
<accession>W1N5R0</accession>
<keyword evidence="2" id="KW-1185">Reference proteome</keyword>
<protein>
    <submittedName>
        <fullName evidence="1">Uncharacterized protein</fullName>
    </submittedName>
</protein>
<proteinExistence type="predicted"/>
<sequence length="35" mass="3992">MAEAGLHQDNEAEPVMFVHWLGQHGIQGQYKLEDL</sequence>
<name>W1N5R0_9GAMM</name>
<dbReference type="AlphaFoldDB" id="W1N5R0"/>
<dbReference type="EMBL" id="AVBC01000039">
    <property type="protein sequence ID" value="ERL50516.1"/>
    <property type="molecule type" value="Genomic_DNA"/>
</dbReference>
<comment type="caution">
    <text evidence="1">The sequence shown here is derived from an EMBL/GenBank/DDBJ whole genome shotgun (WGS) entry which is preliminary data.</text>
</comment>
<gene>
    <name evidence="1" type="ORF">BJB45_05150</name>
</gene>
<evidence type="ECO:0000313" key="1">
    <source>
        <dbReference type="EMBL" id="ERL50516.1"/>
    </source>
</evidence>